<evidence type="ECO:0000313" key="3">
    <source>
        <dbReference type="Proteomes" id="UP001243989"/>
    </source>
</evidence>
<name>A0AAI9ZPD4_9PEZI</name>
<dbReference type="EMBL" id="JAHMHQ010000014">
    <property type="protein sequence ID" value="KAK1634608.1"/>
    <property type="molecule type" value="Genomic_DNA"/>
</dbReference>
<evidence type="ECO:0000313" key="2">
    <source>
        <dbReference type="EMBL" id="KAK1634608.1"/>
    </source>
</evidence>
<dbReference type="Proteomes" id="UP001243989">
    <property type="component" value="Unassembled WGS sequence"/>
</dbReference>
<feature type="region of interest" description="Disordered" evidence="1">
    <location>
        <begin position="29"/>
        <end position="73"/>
    </location>
</feature>
<dbReference type="GeneID" id="85480452"/>
<reference evidence="2" key="1">
    <citation type="submission" date="2021-06" db="EMBL/GenBank/DDBJ databases">
        <title>Comparative genomics, transcriptomics and evolutionary studies reveal genomic signatures of adaptation to plant cell wall in hemibiotrophic fungi.</title>
        <authorList>
            <consortium name="DOE Joint Genome Institute"/>
            <person name="Baroncelli R."/>
            <person name="Diaz J.F."/>
            <person name="Benocci T."/>
            <person name="Peng M."/>
            <person name="Battaglia E."/>
            <person name="Haridas S."/>
            <person name="Andreopoulos W."/>
            <person name="Labutti K."/>
            <person name="Pangilinan J."/>
            <person name="Floch G.L."/>
            <person name="Makela M.R."/>
            <person name="Henrissat B."/>
            <person name="Grigoriev I.V."/>
            <person name="Crouch J.A."/>
            <person name="De Vries R.P."/>
            <person name="Sukno S.A."/>
            <person name="Thon M.R."/>
        </authorList>
    </citation>
    <scope>NUCLEOTIDE SEQUENCE</scope>
    <source>
        <strain evidence="2">CBS 102054</strain>
    </source>
</reference>
<evidence type="ECO:0000256" key="1">
    <source>
        <dbReference type="SAM" id="MobiDB-lite"/>
    </source>
</evidence>
<sequence length="212" mass="23091">MGELTIIGDTGISSVISLTKPPVCSRCLGEDGDDTSDGAESGRGAQRIDIGHRTGGIPYRVPESGSRGLSTSSGQVLLDQADERATWGLGNWATIRADGTESELGMALRLAWWQTVEVALRSPACLVDESEWHRSTGIGEMERSKKAMVGDVCKLVEERESNVLSHGSAVTWVRRRPIRKPRRLLRLGRCIGADDMGIGSRAELRPNFQARY</sequence>
<dbReference type="AlphaFoldDB" id="A0AAI9ZPD4"/>
<dbReference type="RefSeq" id="XP_060443215.1">
    <property type="nucleotide sequence ID" value="XM_060595590.1"/>
</dbReference>
<comment type="caution">
    <text evidence="2">The sequence shown here is derived from an EMBL/GenBank/DDBJ whole genome shotgun (WGS) entry which is preliminary data.</text>
</comment>
<gene>
    <name evidence="2" type="ORF">BDP81DRAFT_50331</name>
</gene>
<organism evidence="2 3">
    <name type="scientific">Colletotrichum phormii</name>
    <dbReference type="NCBI Taxonomy" id="359342"/>
    <lineage>
        <taxon>Eukaryota</taxon>
        <taxon>Fungi</taxon>
        <taxon>Dikarya</taxon>
        <taxon>Ascomycota</taxon>
        <taxon>Pezizomycotina</taxon>
        <taxon>Sordariomycetes</taxon>
        <taxon>Hypocreomycetidae</taxon>
        <taxon>Glomerellales</taxon>
        <taxon>Glomerellaceae</taxon>
        <taxon>Colletotrichum</taxon>
        <taxon>Colletotrichum acutatum species complex</taxon>
    </lineage>
</organism>
<keyword evidence="3" id="KW-1185">Reference proteome</keyword>
<accession>A0AAI9ZPD4</accession>
<proteinExistence type="predicted"/>
<protein>
    <submittedName>
        <fullName evidence="2">Uncharacterized protein</fullName>
    </submittedName>
</protein>